<dbReference type="Gene3D" id="3.30.420.10">
    <property type="entry name" value="Ribonuclease H-like superfamily/Ribonuclease H"/>
    <property type="match status" value="1"/>
</dbReference>
<dbReference type="SUPFAM" id="SSF46689">
    <property type="entry name" value="Homeodomain-like"/>
    <property type="match status" value="1"/>
</dbReference>
<name>A0AAV1LZY9_9NEOP</name>
<keyword evidence="5" id="KW-1185">Reference proteome</keyword>
<dbReference type="GO" id="GO:0005634">
    <property type="term" value="C:nucleus"/>
    <property type="evidence" value="ECO:0007669"/>
    <property type="project" value="UniProtKB-SubCell"/>
</dbReference>
<evidence type="ECO:0000259" key="3">
    <source>
        <dbReference type="Pfam" id="PF13358"/>
    </source>
</evidence>
<dbReference type="Pfam" id="PF13358">
    <property type="entry name" value="DDE_3"/>
    <property type="match status" value="1"/>
</dbReference>
<proteinExistence type="predicted"/>
<dbReference type="GO" id="GO:0015074">
    <property type="term" value="P:DNA integration"/>
    <property type="evidence" value="ECO:0007669"/>
    <property type="project" value="InterPro"/>
</dbReference>
<evidence type="ECO:0000256" key="2">
    <source>
        <dbReference type="SAM" id="MobiDB-lite"/>
    </source>
</evidence>
<feature type="compositionally biased region" description="Basic and acidic residues" evidence="2">
    <location>
        <begin position="260"/>
        <end position="282"/>
    </location>
</feature>
<evidence type="ECO:0000313" key="5">
    <source>
        <dbReference type="Proteomes" id="UP001314205"/>
    </source>
</evidence>
<evidence type="ECO:0000313" key="4">
    <source>
        <dbReference type="EMBL" id="CAK1599161.1"/>
    </source>
</evidence>
<evidence type="ECO:0000256" key="1">
    <source>
        <dbReference type="ARBA" id="ARBA00004123"/>
    </source>
</evidence>
<dbReference type="AlphaFoldDB" id="A0AAV1LZY9"/>
<comment type="caution">
    <text evidence="4">The sequence shown here is derived from an EMBL/GenBank/DDBJ whole genome shotgun (WGS) entry which is preliminary data.</text>
</comment>
<reference evidence="4 5" key="1">
    <citation type="submission" date="2023-11" db="EMBL/GenBank/DDBJ databases">
        <authorList>
            <person name="Hedman E."/>
            <person name="Englund M."/>
            <person name="Stromberg M."/>
            <person name="Nyberg Akerstrom W."/>
            <person name="Nylinder S."/>
            <person name="Jareborg N."/>
            <person name="Kallberg Y."/>
            <person name="Kronander E."/>
        </authorList>
    </citation>
    <scope>NUCLEOTIDE SEQUENCE [LARGE SCALE GENOMIC DNA]</scope>
</reference>
<dbReference type="GO" id="GO:0003677">
    <property type="term" value="F:DNA binding"/>
    <property type="evidence" value="ECO:0007669"/>
    <property type="project" value="InterPro"/>
</dbReference>
<feature type="domain" description="Tc1-like transposase DDE" evidence="3">
    <location>
        <begin position="125"/>
        <end position="172"/>
    </location>
</feature>
<accession>A0AAV1LZY9</accession>
<dbReference type="Proteomes" id="UP001314205">
    <property type="component" value="Unassembled WGS sequence"/>
</dbReference>
<feature type="compositionally biased region" description="Polar residues" evidence="2">
    <location>
        <begin position="283"/>
        <end position="297"/>
    </location>
</feature>
<organism evidence="4 5">
    <name type="scientific">Parnassius mnemosyne</name>
    <name type="common">clouded apollo</name>
    <dbReference type="NCBI Taxonomy" id="213953"/>
    <lineage>
        <taxon>Eukaryota</taxon>
        <taxon>Metazoa</taxon>
        <taxon>Ecdysozoa</taxon>
        <taxon>Arthropoda</taxon>
        <taxon>Hexapoda</taxon>
        <taxon>Insecta</taxon>
        <taxon>Pterygota</taxon>
        <taxon>Neoptera</taxon>
        <taxon>Endopterygota</taxon>
        <taxon>Lepidoptera</taxon>
        <taxon>Glossata</taxon>
        <taxon>Ditrysia</taxon>
        <taxon>Papilionoidea</taxon>
        <taxon>Papilionidae</taxon>
        <taxon>Parnassiinae</taxon>
        <taxon>Parnassini</taxon>
        <taxon>Parnassius</taxon>
        <taxon>Driopa</taxon>
    </lineage>
</organism>
<dbReference type="EMBL" id="CAVLGL010000104">
    <property type="protein sequence ID" value="CAK1599161.1"/>
    <property type="molecule type" value="Genomic_DNA"/>
</dbReference>
<protein>
    <recommendedName>
        <fullName evidence="3">Tc1-like transposase DDE domain-containing protein</fullName>
    </recommendedName>
</protein>
<dbReference type="GO" id="GO:0006313">
    <property type="term" value="P:DNA transposition"/>
    <property type="evidence" value="ECO:0007669"/>
    <property type="project" value="InterPro"/>
</dbReference>
<gene>
    <name evidence="4" type="ORF">PARMNEM_LOCUS18064</name>
</gene>
<feature type="region of interest" description="Disordered" evidence="2">
    <location>
        <begin position="209"/>
        <end position="297"/>
    </location>
</feature>
<dbReference type="InterPro" id="IPR036397">
    <property type="entry name" value="RNaseH_sf"/>
</dbReference>
<feature type="compositionally biased region" description="Basic and acidic residues" evidence="2">
    <location>
        <begin position="209"/>
        <end position="223"/>
    </location>
</feature>
<sequence>MPDLTSLEIIRADEMRRNGHTYRSIASRLRRPVSTIHRSIQRYRSSNSLVRRRGQGRKRCTSRRDDSFLQLGVRRNTRLTAVQARNELEDVRGVRVSERTVRRRFEEVGLGSYIPAKGPKLERHNARAHSAQSVQAYLSHVGIPVMQWPANSPDMNPIEHVWDLLKRRVKSRMPPPNNLNELENALLEEWERLPQEIIDNIICSMPRRMETERKEKKEKEERRKDKRINHSISSLVGVFENFRPRQGRPNGRGLGGKGKKPADDAGGIEEHRLLHLSLERSVTESQSPQMTREANWD</sequence>
<dbReference type="InterPro" id="IPR009057">
    <property type="entry name" value="Homeodomain-like_sf"/>
</dbReference>
<dbReference type="InterPro" id="IPR038717">
    <property type="entry name" value="Tc1-like_DDE_dom"/>
</dbReference>
<comment type="subcellular location">
    <subcellularLocation>
        <location evidence="1">Nucleus</location>
    </subcellularLocation>
</comment>